<feature type="chain" id="PRO_5034082776" evidence="4">
    <location>
        <begin position="23"/>
        <end position="449"/>
    </location>
</feature>
<dbReference type="InterPro" id="IPR006061">
    <property type="entry name" value="SBP_1_CS"/>
</dbReference>
<dbReference type="EMBL" id="BMPT01000005">
    <property type="protein sequence ID" value="GGM21126.1"/>
    <property type="molecule type" value="Genomic_DNA"/>
</dbReference>
<evidence type="ECO:0000256" key="1">
    <source>
        <dbReference type="ARBA" id="ARBA00008520"/>
    </source>
</evidence>
<sequence>MSIPKHVLVPLGLATAASVALAGCVSSGGSSDAGGTVTYWGAFYAPATEEAFQEIFVDGFNAEHDAQVDMEVKELTTLGQLTDTAVAAGEAPDIVYADGPSAASDFARADRTVDLDEYAQEYGWQDAFLPWAYELSQVDGAVRSVPASYGSMVLYYNAEVFEEHGWTPPTTLEEFEQVAQEADEAGMVPLGGGNAGYQGMSEWLITAVFNAAVGPEKIHDVLTGEAKFTDPEFVAAIELIESWIDKGWLAGGAESYFTTDDTANVTGLANGTTAMYLSGTWSFNSLTEVFEDPEQWAWAPLPSLSDDVEPGVFPLAIGTALSVSAEAEDPDAAASFLDYVAGDVDRALEYTARTGENPPPLQIDADQFPDEVDERTVDLYSQIPDSTNVGYATWTFFPPKTDSYLITEFDKVVTGDSTAQEYLAGMQDTFDKEFDAGTTLVPFTPQSEG</sequence>
<dbReference type="GO" id="GO:0055085">
    <property type="term" value="P:transmembrane transport"/>
    <property type="evidence" value="ECO:0007669"/>
    <property type="project" value="InterPro"/>
</dbReference>
<dbReference type="PANTHER" id="PTHR43649:SF12">
    <property type="entry name" value="DIACETYLCHITOBIOSE BINDING PROTEIN DASA"/>
    <property type="match status" value="1"/>
</dbReference>
<dbReference type="RefSeq" id="WP_171107382.1">
    <property type="nucleotide sequence ID" value="NZ_BMPT01000005.1"/>
</dbReference>
<reference evidence="5" key="2">
    <citation type="submission" date="2020-09" db="EMBL/GenBank/DDBJ databases">
        <authorList>
            <person name="Sun Q."/>
            <person name="Ohkuma M."/>
        </authorList>
    </citation>
    <scope>NUCLEOTIDE SEQUENCE</scope>
    <source>
        <strain evidence="5">JCM 3051</strain>
    </source>
</reference>
<dbReference type="Proteomes" id="UP000655589">
    <property type="component" value="Unassembled WGS sequence"/>
</dbReference>
<keyword evidence="6" id="KW-1185">Reference proteome</keyword>
<accession>A0A8H9GH37</accession>
<keyword evidence="3 4" id="KW-0732">Signal</keyword>
<dbReference type="SUPFAM" id="SSF53850">
    <property type="entry name" value="Periplasmic binding protein-like II"/>
    <property type="match status" value="1"/>
</dbReference>
<protein>
    <submittedName>
        <fullName evidence="5">Sugar ABC transporter substrate-binding protein</fullName>
    </submittedName>
</protein>
<dbReference type="InterPro" id="IPR006059">
    <property type="entry name" value="SBP"/>
</dbReference>
<dbReference type="PANTHER" id="PTHR43649">
    <property type="entry name" value="ARABINOSE-BINDING PROTEIN-RELATED"/>
    <property type="match status" value="1"/>
</dbReference>
<dbReference type="AlphaFoldDB" id="A0A8H9GH37"/>
<dbReference type="Pfam" id="PF01547">
    <property type="entry name" value="SBP_bac_1"/>
    <property type="match status" value="1"/>
</dbReference>
<comment type="similarity">
    <text evidence="1">Belongs to the bacterial solute-binding protein 1 family.</text>
</comment>
<keyword evidence="2" id="KW-0813">Transport</keyword>
<dbReference type="Gene3D" id="3.40.190.10">
    <property type="entry name" value="Periplasmic binding protein-like II"/>
    <property type="match status" value="2"/>
</dbReference>
<evidence type="ECO:0000256" key="4">
    <source>
        <dbReference type="SAM" id="SignalP"/>
    </source>
</evidence>
<reference evidence="5" key="1">
    <citation type="journal article" date="2014" name="Int. J. Syst. Evol. Microbiol.">
        <title>Complete genome sequence of Corynebacterium casei LMG S-19264T (=DSM 44701T), isolated from a smear-ripened cheese.</title>
        <authorList>
            <consortium name="US DOE Joint Genome Institute (JGI-PGF)"/>
            <person name="Walter F."/>
            <person name="Albersmeier A."/>
            <person name="Kalinowski J."/>
            <person name="Ruckert C."/>
        </authorList>
    </citation>
    <scope>NUCLEOTIDE SEQUENCE</scope>
    <source>
        <strain evidence="5">JCM 3051</strain>
    </source>
</reference>
<dbReference type="PROSITE" id="PS01037">
    <property type="entry name" value="SBP_BACTERIAL_1"/>
    <property type="match status" value="1"/>
</dbReference>
<evidence type="ECO:0000256" key="3">
    <source>
        <dbReference type="ARBA" id="ARBA00022729"/>
    </source>
</evidence>
<dbReference type="InterPro" id="IPR050490">
    <property type="entry name" value="Bact_solute-bd_prot1"/>
</dbReference>
<dbReference type="PROSITE" id="PS51257">
    <property type="entry name" value="PROKAR_LIPOPROTEIN"/>
    <property type="match status" value="1"/>
</dbReference>
<gene>
    <name evidence="5" type="ORF">GCM10010102_16070</name>
</gene>
<proteinExistence type="inferred from homology"/>
<comment type="caution">
    <text evidence="5">The sequence shown here is derived from an EMBL/GenBank/DDBJ whole genome shotgun (WGS) entry which is preliminary data.</text>
</comment>
<evidence type="ECO:0000313" key="6">
    <source>
        <dbReference type="Proteomes" id="UP000655589"/>
    </source>
</evidence>
<evidence type="ECO:0000256" key="2">
    <source>
        <dbReference type="ARBA" id="ARBA00022448"/>
    </source>
</evidence>
<evidence type="ECO:0000313" key="5">
    <source>
        <dbReference type="EMBL" id="GGM21126.1"/>
    </source>
</evidence>
<feature type="signal peptide" evidence="4">
    <location>
        <begin position="1"/>
        <end position="22"/>
    </location>
</feature>
<name>A0A8H9GH37_9MICO</name>
<organism evidence="5 6">
    <name type="scientific">Promicromonospora citrea</name>
    <dbReference type="NCBI Taxonomy" id="43677"/>
    <lineage>
        <taxon>Bacteria</taxon>
        <taxon>Bacillati</taxon>
        <taxon>Actinomycetota</taxon>
        <taxon>Actinomycetes</taxon>
        <taxon>Micrococcales</taxon>
        <taxon>Promicromonosporaceae</taxon>
        <taxon>Promicromonospora</taxon>
    </lineage>
</organism>